<dbReference type="Pfam" id="PF01826">
    <property type="entry name" value="TIL"/>
    <property type="match status" value="1"/>
</dbReference>
<dbReference type="FunFam" id="2.10.25.10:FF:000055">
    <property type="entry name" value="alpha-tectorin isoform X1"/>
    <property type="match status" value="1"/>
</dbReference>
<evidence type="ECO:0000256" key="3">
    <source>
        <dbReference type="SAM" id="SignalP"/>
    </source>
</evidence>
<reference evidence="5" key="1">
    <citation type="journal article" date="2023" name="Science">
        <title>Genome structures resolve the early diversification of teleost fishes.</title>
        <authorList>
            <person name="Parey E."/>
            <person name="Louis A."/>
            <person name="Montfort J."/>
            <person name="Bouchez O."/>
            <person name="Roques C."/>
            <person name="Iampietro C."/>
            <person name="Lluch J."/>
            <person name="Castinel A."/>
            <person name="Donnadieu C."/>
            <person name="Desvignes T."/>
            <person name="Floi Bucao C."/>
            <person name="Jouanno E."/>
            <person name="Wen M."/>
            <person name="Mejri S."/>
            <person name="Dirks R."/>
            <person name="Jansen H."/>
            <person name="Henkel C."/>
            <person name="Chen W.J."/>
            <person name="Zahm M."/>
            <person name="Cabau C."/>
            <person name="Klopp C."/>
            <person name="Thompson A.W."/>
            <person name="Robinson-Rechavi M."/>
            <person name="Braasch I."/>
            <person name="Lecointre G."/>
            <person name="Bobe J."/>
            <person name="Postlethwait J.H."/>
            <person name="Berthelot C."/>
            <person name="Roest Crollius H."/>
            <person name="Guiguen Y."/>
        </authorList>
    </citation>
    <scope>NUCLEOTIDE SEQUENCE</scope>
    <source>
        <strain evidence="5">NC1722</strain>
    </source>
</reference>
<dbReference type="Gene3D" id="2.10.25.10">
    <property type="entry name" value="Laminin"/>
    <property type="match status" value="1"/>
</dbReference>
<dbReference type="InterPro" id="IPR014853">
    <property type="entry name" value="VWF/SSPO/ZAN-like_Cys-rich_dom"/>
</dbReference>
<gene>
    <name evidence="5" type="ORF">AAFF_G00204880</name>
</gene>
<dbReference type="SMART" id="SM00832">
    <property type="entry name" value="C8"/>
    <property type="match status" value="2"/>
</dbReference>
<feature type="signal peptide" evidence="3">
    <location>
        <begin position="1"/>
        <end position="20"/>
    </location>
</feature>
<dbReference type="SUPFAM" id="SSF57567">
    <property type="entry name" value="Serine protease inhibitors"/>
    <property type="match status" value="1"/>
</dbReference>
<name>A0AAD7RI13_9TELE</name>
<sequence>METKLVLLGVAAMLMIAVDGCPVGQEFLTAFMPNFKANHPRVSLQLAITAYKTKATVKVEVKSIHFSTTVQVQKWSTKRITLPRSVEIQDSGPSGKTVRISSDNDISVVAFNNKKATGDSSVVFPIEDLDTDYMIYTPNTSPSYMDKLVAVINGKDANTVEIFPHRNMKVRGNQYWQQAAKVAIKLAPYEVYQFRSLVTFTGTRLKAKHPVAVLAGHQCSRLGGFCTHVYEQLPPVQRLSTHFLVPVMRDSKDMVYVVAIEDNTKVNIATGKNMQTGNIMAGQMWNVCIGGKTPLVIDSDKKVMVMYYSSNRPYDPFFISILPSSVLSNEWSLDTQGSFRSTAIIVSEADGVKTIQFNDKKLHRQVKWRPFPTEHRFLWATVPLGMKQQHISITSDSLIAVYIYGGKIAHGYGTTGVCYKGSVSPPPPDPCESIKCREKEECQKGVCVHISKATCRAVGDPHYSTFDGKRFDFQGTCTYTMSTIMGNDHSLIPFTILTKNNNRGNKYVSFVRKVTITVYSETIAISNRRGMVEVNGVNSYLPATLAGGKLRVVHRGRDAVLTTEFGLEVKYDWNSKLYIMVPSSYFRALGGLCGNYNGNRQDEFTDPKGKKISTVLEFAKSWKVKDGDVFCNDDCRGKCPSCSVTLQEKYRRETFCGLMTQKDGAFSSCHKTLEPNMYVDNCVYDVCINKGIKRFLCDNIASYADACMAEGVKLTGRSWRDLANCRSGDPHYRTFDGKRFDFQGTCTYYLSKLVKTADPSLVPFEVRVQNQNRGRNKAVSYTKTVEITVYGNTIVLSKESPECGCARGGHYYKMGQVFFPKGLCKQRCVCQEGGEVQCKQGFSCGPNEKCQVDDIKMNLPLSLNDEKVKAYQSGFNIIVETDFGLKVSYDSASGTIIEVPSTYKGAMGGLCGNYNGNAADDFMLPSRVQAPSVEKFAEAWVSIQEGVQCQTGCGSQCPVPDKQKKPEAEKACSILTSKKGPFAQCHTAIPPQQHFALCVQEVITEQKYGNLLCLHIQKYVALCQAVAITVREWRTETFCSIECPSNSHYELCADTCSSTCASLSVSTKCPRCQEGCQCDDGYVFDGDLCIQLENCGCMVDGRYYKSGEAVTQNDCTEECSCEAGKFTCEPTECSLSELCEVRDGVMECYKQDPCENVKCREKEECHGGLCVHISKATCKAVGDPHYSTFDGKRYNFQGTCTYTMATTVDNDPGLIPFTILAKNDHRGNKRVSFVRTVTVSVYSQTIVISKNRGMVEVNGVASYLPLTLVGGKLHVVRSGRFAVLKTDFGLEVKYDWNMKLYISAPSSYFRTLGGLCGNYNGDRKDEFIDPKGKTVSTVLAFAKSWKSKDRDLFCHDDCRGKCPGCSQKQQKRYKRTRPVA</sequence>
<dbReference type="Pfam" id="PF12714">
    <property type="entry name" value="TILa"/>
    <property type="match status" value="1"/>
</dbReference>
<evidence type="ECO:0000313" key="5">
    <source>
        <dbReference type="EMBL" id="KAJ8384467.1"/>
    </source>
</evidence>
<keyword evidence="3" id="KW-0732">Signal</keyword>
<dbReference type="InterPro" id="IPR035234">
    <property type="entry name" value="IgGFc-bd_N"/>
</dbReference>
<evidence type="ECO:0000256" key="2">
    <source>
        <dbReference type="ARBA" id="ARBA00023180"/>
    </source>
</evidence>
<organism evidence="5 6">
    <name type="scientific">Aldrovandia affinis</name>
    <dbReference type="NCBI Taxonomy" id="143900"/>
    <lineage>
        <taxon>Eukaryota</taxon>
        <taxon>Metazoa</taxon>
        <taxon>Chordata</taxon>
        <taxon>Craniata</taxon>
        <taxon>Vertebrata</taxon>
        <taxon>Euteleostomi</taxon>
        <taxon>Actinopterygii</taxon>
        <taxon>Neopterygii</taxon>
        <taxon>Teleostei</taxon>
        <taxon>Notacanthiformes</taxon>
        <taxon>Halosauridae</taxon>
        <taxon>Aldrovandia</taxon>
    </lineage>
</organism>
<dbReference type="PANTHER" id="PTHR11339:SF244">
    <property type="entry name" value="IGGFC-BINDING PROTEIN"/>
    <property type="match status" value="1"/>
</dbReference>
<dbReference type="InterPro" id="IPR025615">
    <property type="entry name" value="TILa_dom"/>
</dbReference>
<dbReference type="PROSITE" id="PS51233">
    <property type="entry name" value="VWFD"/>
    <property type="match status" value="3"/>
</dbReference>
<dbReference type="InterPro" id="IPR001846">
    <property type="entry name" value="VWF_type-D"/>
</dbReference>
<dbReference type="InterPro" id="IPR002919">
    <property type="entry name" value="TIL_dom"/>
</dbReference>
<dbReference type="InterPro" id="IPR050780">
    <property type="entry name" value="Mucin_vWF_Thrombospondin_sf"/>
</dbReference>
<accession>A0AAD7RI13</accession>
<evidence type="ECO:0000256" key="1">
    <source>
        <dbReference type="ARBA" id="ARBA00023157"/>
    </source>
</evidence>
<dbReference type="Proteomes" id="UP001221898">
    <property type="component" value="Unassembled WGS sequence"/>
</dbReference>
<dbReference type="EMBL" id="JAINUG010000271">
    <property type="protein sequence ID" value="KAJ8384467.1"/>
    <property type="molecule type" value="Genomic_DNA"/>
</dbReference>
<evidence type="ECO:0000313" key="6">
    <source>
        <dbReference type="Proteomes" id="UP001221898"/>
    </source>
</evidence>
<comment type="caution">
    <text evidence="5">The sequence shown here is derived from an EMBL/GenBank/DDBJ whole genome shotgun (WGS) entry which is preliminary data.</text>
</comment>
<protein>
    <recommendedName>
        <fullName evidence="4">VWFD domain-containing protein</fullName>
    </recommendedName>
</protein>
<feature type="domain" description="VWFD" evidence="4">
    <location>
        <begin position="722"/>
        <end position="950"/>
    </location>
</feature>
<dbReference type="PANTHER" id="PTHR11339">
    <property type="entry name" value="EXTRACELLULAR MATRIX GLYCOPROTEIN RELATED"/>
    <property type="match status" value="1"/>
</dbReference>
<dbReference type="Pfam" id="PF08742">
    <property type="entry name" value="C8"/>
    <property type="match status" value="2"/>
</dbReference>
<dbReference type="Pfam" id="PF00094">
    <property type="entry name" value="VWD"/>
    <property type="match status" value="4"/>
</dbReference>
<dbReference type="InterPro" id="IPR036084">
    <property type="entry name" value="Ser_inhib-like_sf"/>
</dbReference>
<proteinExistence type="predicted"/>
<keyword evidence="2" id="KW-0325">Glycoprotein</keyword>
<keyword evidence="1" id="KW-1015">Disulfide bond</keyword>
<feature type="domain" description="VWFD" evidence="4">
    <location>
        <begin position="1176"/>
        <end position="1355"/>
    </location>
</feature>
<dbReference type="SMART" id="SM00216">
    <property type="entry name" value="VWD"/>
    <property type="match status" value="3"/>
</dbReference>
<evidence type="ECO:0000259" key="4">
    <source>
        <dbReference type="PROSITE" id="PS51233"/>
    </source>
</evidence>
<feature type="domain" description="VWFD" evidence="4">
    <location>
        <begin position="453"/>
        <end position="632"/>
    </location>
</feature>
<feature type="chain" id="PRO_5042013872" description="VWFD domain-containing protein" evidence="3">
    <location>
        <begin position="21"/>
        <end position="1380"/>
    </location>
</feature>
<dbReference type="GO" id="GO:0031012">
    <property type="term" value="C:extracellular matrix"/>
    <property type="evidence" value="ECO:0007669"/>
    <property type="project" value="TreeGrafter"/>
</dbReference>
<dbReference type="Pfam" id="PF17517">
    <property type="entry name" value="IgGFc_binding"/>
    <property type="match status" value="1"/>
</dbReference>
<keyword evidence="6" id="KW-1185">Reference proteome</keyword>
<dbReference type="CDD" id="cd19941">
    <property type="entry name" value="TIL"/>
    <property type="match status" value="1"/>
</dbReference>
<dbReference type="GO" id="GO:0005615">
    <property type="term" value="C:extracellular space"/>
    <property type="evidence" value="ECO:0007669"/>
    <property type="project" value="TreeGrafter"/>
</dbReference>